<dbReference type="AlphaFoldDB" id="A0A026W8Q3"/>
<keyword evidence="2" id="KW-1185">Reference proteome</keyword>
<feature type="non-terminal residue" evidence="1">
    <location>
        <position position="104"/>
    </location>
</feature>
<evidence type="ECO:0000313" key="1">
    <source>
        <dbReference type="EMBL" id="EZA52358.1"/>
    </source>
</evidence>
<accession>A0A026W8Q3</accession>
<gene>
    <name evidence="1" type="ORF">X777_09028</name>
</gene>
<feature type="non-terminal residue" evidence="1">
    <location>
        <position position="1"/>
    </location>
</feature>
<evidence type="ECO:0000313" key="2">
    <source>
        <dbReference type="Proteomes" id="UP000053097"/>
    </source>
</evidence>
<protein>
    <submittedName>
        <fullName evidence="1">Uncharacterized protein</fullName>
    </submittedName>
</protein>
<sequence>CKERGNEKKIRCTFTLPRTLSPLIKRHRGVRRARTGDPYLKSKMQNLYFEGAEDSPSDFSISSLAVQCGAQCEHTYTRVYGDEKQKVDVFKNCKPKKKRRKEKV</sequence>
<dbReference type="EMBL" id="KK107347">
    <property type="protein sequence ID" value="EZA52358.1"/>
    <property type="molecule type" value="Genomic_DNA"/>
</dbReference>
<organism evidence="1 2">
    <name type="scientific">Ooceraea biroi</name>
    <name type="common">Clonal raider ant</name>
    <name type="synonym">Cerapachys biroi</name>
    <dbReference type="NCBI Taxonomy" id="2015173"/>
    <lineage>
        <taxon>Eukaryota</taxon>
        <taxon>Metazoa</taxon>
        <taxon>Ecdysozoa</taxon>
        <taxon>Arthropoda</taxon>
        <taxon>Hexapoda</taxon>
        <taxon>Insecta</taxon>
        <taxon>Pterygota</taxon>
        <taxon>Neoptera</taxon>
        <taxon>Endopterygota</taxon>
        <taxon>Hymenoptera</taxon>
        <taxon>Apocrita</taxon>
        <taxon>Aculeata</taxon>
        <taxon>Formicoidea</taxon>
        <taxon>Formicidae</taxon>
        <taxon>Dorylinae</taxon>
        <taxon>Ooceraea</taxon>
    </lineage>
</organism>
<proteinExistence type="predicted"/>
<dbReference type="Proteomes" id="UP000053097">
    <property type="component" value="Unassembled WGS sequence"/>
</dbReference>
<reference evidence="1 2" key="1">
    <citation type="journal article" date="2014" name="Curr. Biol.">
        <title>The genome of the clonal raider ant Cerapachys biroi.</title>
        <authorList>
            <person name="Oxley P.R."/>
            <person name="Ji L."/>
            <person name="Fetter-Pruneda I."/>
            <person name="McKenzie S.K."/>
            <person name="Li C."/>
            <person name="Hu H."/>
            <person name="Zhang G."/>
            <person name="Kronauer D.J."/>
        </authorList>
    </citation>
    <scope>NUCLEOTIDE SEQUENCE [LARGE SCALE GENOMIC DNA]</scope>
</reference>
<name>A0A026W8Q3_OOCBI</name>